<keyword evidence="7" id="KW-0472">Membrane</keyword>
<evidence type="ECO:0000256" key="4">
    <source>
        <dbReference type="ARBA" id="ARBA00022679"/>
    </source>
</evidence>
<dbReference type="InterPro" id="IPR036097">
    <property type="entry name" value="HisK_dim/P_sf"/>
</dbReference>
<dbReference type="RefSeq" id="WP_222987994.1">
    <property type="nucleotide sequence ID" value="NZ_JAINVV010000001.1"/>
</dbReference>
<sequence length="401" mass="42686">MNSFDSAWTAAAAVIVTIAALVGFLLGAPFEAVLIFLTGGIGAILLAIYPRASTPELPSSSAEGTNAGASANELLDALTDPLLLIRDGRIVVANTAARTLLGAHILGEDVRTAIRHPAASEHLARPLDGAIDRGIELMGLGTREQRWLMRVAELTDGRRLVHLVDRSLAHAAERIRVDFVANASHELRTPLAAILGFAETLGGEAGADEATRIRFLGVIMKEAQRMQTLVDDLISLSRIEAEKHRAPDDAVDLRALTGEVTRVIQDQPASRDRTFEIEAAGELPPVAGDRAQLSQLLHNIVGNAIKYGRAGSPVRIALAPADGGMVRLTVEDQGDGIDPKHIPRLTERFYRVDSGRSRAMGGTGLGLSIVKHIVERHRGRLDIASVPGNGTTVTVRLPAAP</sequence>
<dbReference type="InterPro" id="IPR003661">
    <property type="entry name" value="HisK_dim/P_dom"/>
</dbReference>
<name>A0ABS7PK71_9SPHN</name>
<dbReference type="Pfam" id="PF13188">
    <property type="entry name" value="PAS_8"/>
    <property type="match status" value="1"/>
</dbReference>
<evidence type="ECO:0000256" key="2">
    <source>
        <dbReference type="ARBA" id="ARBA00012438"/>
    </source>
</evidence>
<keyword evidence="4" id="KW-0808">Transferase</keyword>
<dbReference type="InterPro" id="IPR050351">
    <property type="entry name" value="BphY/WalK/GraS-like"/>
</dbReference>
<keyword evidence="7" id="KW-1133">Transmembrane helix</keyword>
<keyword evidence="7" id="KW-0812">Transmembrane</keyword>
<dbReference type="InterPro" id="IPR004358">
    <property type="entry name" value="Sig_transdc_His_kin-like_C"/>
</dbReference>
<feature type="transmembrane region" description="Helical" evidence="7">
    <location>
        <begin position="6"/>
        <end position="26"/>
    </location>
</feature>
<evidence type="ECO:0000313" key="10">
    <source>
        <dbReference type="Proteomes" id="UP000706039"/>
    </source>
</evidence>
<accession>A0ABS7PK71</accession>
<feature type="transmembrane region" description="Helical" evidence="7">
    <location>
        <begin position="33"/>
        <end position="52"/>
    </location>
</feature>
<dbReference type="Gene3D" id="1.10.287.130">
    <property type="match status" value="1"/>
</dbReference>
<dbReference type="PANTHER" id="PTHR45453:SF1">
    <property type="entry name" value="PHOSPHATE REGULON SENSOR PROTEIN PHOR"/>
    <property type="match status" value="1"/>
</dbReference>
<evidence type="ECO:0000256" key="5">
    <source>
        <dbReference type="ARBA" id="ARBA00022777"/>
    </source>
</evidence>
<dbReference type="CDD" id="cd00082">
    <property type="entry name" value="HisKA"/>
    <property type="match status" value="1"/>
</dbReference>
<dbReference type="EC" id="2.7.13.3" evidence="2"/>
<dbReference type="Proteomes" id="UP000706039">
    <property type="component" value="Unassembled WGS sequence"/>
</dbReference>
<evidence type="ECO:0000256" key="1">
    <source>
        <dbReference type="ARBA" id="ARBA00000085"/>
    </source>
</evidence>
<dbReference type="InterPro" id="IPR036890">
    <property type="entry name" value="HATPase_C_sf"/>
</dbReference>
<dbReference type="SUPFAM" id="SSF55874">
    <property type="entry name" value="ATPase domain of HSP90 chaperone/DNA topoisomerase II/histidine kinase"/>
    <property type="match status" value="1"/>
</dbReference>
<dbReference type="EMBL" id="JAINVV010000001">
    <property type="protein sequence ID" value="MBY8820892.1"/>
    <property type="molecule type" value="Genomic_DNA"/>
</dbReference>
<evidence type="ECO:0000256" key="3">
    <source>
        <dbReference type="ARBA" id="ARBA00022553"/>
    </source>
</evidence>
<dbReference type="Gene3D" id="3.30.565.10">
    <property type="entry name" value="Histidine kinase-like ATPase, C-terminal domain"/>
    <property type="match status" value="1"/>
</dbReference>
<dbReference type="InterPro" id="IPR005467">
    <property type="entry name" value="His_kinase_dom"/>
</dbReference>
<dbReference type="InterPro" id="IPR003594">
    <property type="entry name" value="HATPase_dom"/>
</dbReference>
<proteinExistence type="predicted"/>
<feature type="domain" description="Histidine kinase" evidence="8">
    <location>
        <begin position="182"/>
        <end position="401"/>
    </location>
</feature>
<dbReference type="PANTHER" id="PTHR45453">
    <property type="entry name" value="PHOSPHATE REGULON SENSOR PROTEIN PHOR"/>
    <property type="match status" value="1"/>
</dbReference>
<dbReference type="InterPro" id="IPR000014">
    <property type="entry name" value="PAS"/>
</dbReference>
<dbReference type="SMART" id="SM00387">
    <property type="entry name" value="HATPase_c"/>
    <property type="match status" value="1"/>
</dbReference>
<evidence type="ECO:0000256" key="7">
    <source>
        <dbReference type="SAM" id="Phobius"/>
    </source>
</evidence>
<dbReference type="SMART" id="SM00388">
    <property type="entry name" value="HisKA"/>
    <property type="match status" value="1"/>
</dbReference>
<organism evidence="9 10">
    <name type="scientific">Sphingomonas colocasiae</name>
    <dbReference type="NCBI Taxonomy" id="1848973"/>
    <lineage>
        <taxon>Bacteria</taxon>
        <taxon>Pseudomonadati</taxon>
        <taxon>Pseudomonadota</taxon>
        <taxon>Alphaproteobacteria</taxon>
        <taxon>Sphingomonadales</taxon>
        <taxon>Sphingomonadaceae</taxon>
        <taxon>Sphingomonas</taxon>
    </lineage>
</organism>
<dbReference type="Pfam" id="PF00512">
    <property type="entry name" value="HisKA"/>
    <property type="match status" value="1"/>
</dbReference>
<gene>
    <name evidence="9" type="ORF">K7G82_01230</name>
</gene>
<comment type="catalytic activity">
    <reaction evidence="1">
        <text>ATP + protein L-histidine = ADP + protein N-phospho-L-histidine.</text>
        <dbReference type="EC" id="2.7.13.3"/>
    </reaction>
</comment>
<protein>
    <recommendedName>
        <fullName evidence="2">histidine kinase</fullName>
        <ecNumber evidence="2">2.7.13.3</ecNumber>
    </recommendedName>
</protein>
<dbReference type="Pfam" id="PF02518">
    <property type="entry name" value="HATPase_c"/>
    <property type="match status" value="1"/>
</dbReference>
<keyword evidence="10" id="KW-1185">Reference proteome</keyword>
<reference evidence="9 10" key="1">
    <citation type="submission" date="2021-08" db="EMBL/GenBank/DDBJ databases">
        <authorList>
            <person name="Tuo L."/>
        </authorList>
    </citation>
    <scope>NUCLEOTIDE SEQUENCE [LARGE SCALE GENOMIC DNA]</scope>
    <source>
        <strain evidence="9 10">JCM 31229</strain>
    </source>
</reference>
<evidence type="ECO:0000256" key="6">
    <source>
        <dbReference type="ARBA" id="ARBA00023012"/>
    </source>
</evidence>
<keyword evidence="6" id="KW-0902">Two-component regulatory system</keyword>
<keyword evidence="3" id="KW-0597">Phosphoprotein</keyword>
<evidence type="ECO:0000259" key="8">
    <source>
        <dbReference type="PROSITE" id="PS50109"/>
    </source>
</evidence>
<evidence type="ECO:0000313" key="9">
    <source>
        <dbReference type="EMBL" id="MBY8820892.1"/>
    </source>
</evidence>
<keyword evidence="5" id="KW-0418">Kinase</keyword>
<dbReference type="PROSITE" id="PS50109">
    <property type="entry name" value="HIS_KIN"/>
    <property type="match status" value="1"/>
</dbReference>
<dbReference type="PRINTS" id="PR00344">
    <property type="entry name" value="BCTRLSENSOR"/>
</dbReference>
<comment type="caution">
    <text evidence="9">The sequence shown here is derived from an EMBL/GenBank/DDBJ whole genome shotgun (WGS) entry which is preliminary data.</text>
</comment>
<dbReference type="SUPFAM" id="SSF47384">
    <property type="entry name" value="Homodimeric domain of signal transducing histidine kinase"/>
    <property type="match status" value="1"/>
</dbReference>